<keyword evidence="2" id="KW-1003">Cell membrane</keyword>
<organism evidence="8 9">
    <name type="scientific">Catellatospora bangladeshensis</name>
    <dbReference type="NCBI Taxonomy" id="310355"/>
    <lineage>
        <taxon>Bacteria</taxon>
        <taxon>Bacillati</taxon>
        <taxon>Actinomycetota</taxon>
        <taxon>Actinomycetes</taxon>
        <taxon>Micromonosporales</taxon>
        <taxon>Micromonosporaceae</taxon>
        <taxon>Catellatospora</taxon>
    </lineage>
</organism>
<name>A0A8J3JIL5_9ACTN</name>
<dbReference type="PANTHER" id="PTHR35007">
    <property type="entry name" value="INTEGRAL MEMBRANE PROTEIN-RELATED"/>
    <property type="match status" value="1"/>
</dbReference>
<keyword evidence="5 6" id="KW-0472">Membrane</keyword>
<evidence type="ECO:0000256" key="3">
    <source>
        <dbReference type="ARBA" id="ARBA00022692"/>
    </source>
</evidence>
<evidence type="ECO:0000313" key="9">
    <source>
        <dbReference type="Proteomes" id="UP000601223"/>
    </source>
</evidence>
<dbReference type="GO" id="GO:0005886">
    <property type="term" value="C:plasma membrane"/>
    <property type="evidence" value="ECO:0007669"/>
    <property type="project" value="UniProtKB-SubCell"/>
</dbReference>
<dbReference type="InterPro" id="IPR018076">
    <property type="entry name" value="T2SS_GspF_dom"/>
</dbReference>
<keyword evidence="9" id="KW-1185">Reference proteome</keyword>
<evidence type="ECO:0000313" key="8">
    <source>
        <dbReference type="EMBL" id="GIF83264.1"/>
    </source>
</evidence>
<keyword evidence="3 6" id="KW-0812">Transmembrane</keyword>
<protein>
    <recommendedName>
        <fullName evidence="7">Type II secretion system protein GspF domain-containing protein</fullName>
    </recommendedName>
</protein>
<feature type="transmembrane region" description="Helical" evidence="6">
    <location>
        <begin position="229"/>
        <end position="249"/>
    </location>
</feature>
<evidence type="ECO:0000256" key="5">
    <source>
        <dbReference type="ARBA" id="ARBA00023136"/>
    </source>
</evidence>
<evidence type="ECO:0000256" key="1">
    <source>
        <dbReference type="ARBA" id="ARBA00004651"/>
    </source>
</evidence>
<dbReference type="Pfam" id="PF00482">
    <property type="entry name" value="T2SSF"/>
    <property type="match status" value="1"/>
</dbReference>
<reference evidence="8 9" key="1">
    <citation type="submission" date="2021-01" db="EMBL/GenBank/DDBJ databases">
        <title>Whole genome shotgun sequence of Catellatospora bangladeshensis NBRC 107357.</title>
        <authorList>
            <person name="Komaki H."/>
            <person name="Tamura T."/>
        </authorList>
    </citation>
    <scope>NUCLEOTIDE SEQUENCE [LARGE SCALE GENOMIC DNA]</scope>
    <source>
        <strain evidence="8 9">NBRC 107357</strain>
    </source>
</reference>
<gene>
    <name evidence="8" type="ORF">Cba03nite_46130</name>
</gene>
<feature type="transmembrane region" description="Helical" evidence="6">
    <location>
        <begin position="6"/>
        <end position="25"/>
    </location>
</feature>
<feature type="transmembrane region" description="Helical" evidence="6">
    <location>
        <begin position="82"/>
        <end position="101"/>
    </location>
</feature>
<feature type="domain" description="Type II secretion system protein GspF" evidence="7">
    <location>
        <begin position="115"/>
        <end position="240"/>
    </location>
</feature>
<dbReference type="RefSeq" id="WP_203749847.1">
    <property type="nucleotide sequence ID" value="NZ_BONF01000028.1"/>
</dbReference>
<evidence type="ECO:0000256" key="6">
    <source>
        <dbReference type="SAM" id="Phobius"/>
    </source>
</evidence>
<evidence type="ECO:0000256" key="2">
    <source>
        <dbReference type="ARBA" id="ARBA00022475"/>
    </source>
</evidence>
<dbReference type="AlphaFoldDB" id="A0A8J3JIL5"/>
<sequence length="305" mass="32345">MIQILAALAALAAGAGIVLAVMFAVGTTRPAPPRSAFWAALRRMWQGQGRTVRQRRTRQSVLILAVVAGAAAWLVTGWPVGGIIVALAIPGVPWLFAAATAEKRALARLSALEAWTRRVGDYVRNGIGLQAAIVASARTAPPLLAPEVRTLAARLQAGTGLEAALRLFADEIGDHSSDEVVAPLIMQSADGGEGLYHALLDIANGLAEEIVARATVDSERSSARFTVRFLTGTTVALLAFGALNSGYAAPYRTPLGQVILAVLAAFYVFLMLWIRGLTLPDRMPRLLSAQRRQSRAPERAEAVTP</sequence>
<feature type="transmembrane region" description="Helical" evidence="6">
    <location>
        <begin position="255"/>
        <end position="274"/>
    </location>
</feature>
<dbReference type="PANTHER" id="PTHR35007:SF3">
    <property type="entry name" value="POSSIBLE CONSERVED ALANINE RICH MEMBRANE PROTEIN"/>
    <property type="match status" value="1"/>
</dbReference>
<proteinExistence type="predicted"/>
<dbReference type="EMBL" id="BONF01000028">
    <property type="protein sequence ID" value="GIF83264.1"/>
    <property type="molecule type" value="Genomic_DNA"/>
</dbReference>
<feature type="transmembrane region" description="Helical" evidence="6">
    <location>
        <begin position="60"/>
        <end position="76"/>
    </location>
</feature>
<keyword evidence="4 6" id="KW-1133">Transmembrane helix</keyword>
<accession>A0A8J3JIL5</accession>
<evidence type="ECO:0000259" key="7">
    <source>
        <dbReference type="Pfam" id="PF00482"/>
    </source>
</evidence>
<evidence type="ECO:0000256" key="4">
    <source>
        <dbReference type="ARBA" id="ARBA00022989"/>
    </source>
</evidence>
<comment type="subcellular location">
    <subcellularLocation>
        <location evidence="1">Cell membrane</location>
        <topology evidence="1">Multi-pass membrane protein</topology>
    </subcellularLocation>
</comment>
<comment type="caution">
    <text evidence="8">The sequence shown here is derived from an EMBL/GenBank/DDBJ whole genome shotgun (WGS) entry which is preliminary data.</text>
</comment>
<dbReference type="Proteomes" id="UP000601223">
    <property type="component" value="Unassembled WGS sequence"/>
</dbReference>